<organism evidence="3 4">
    <name type="scientific">Steinernema carpocapsae</name>
    <name type="common">Entomopathogenic nematode</name>
    <dbReference type="NCBI Taxonomy" id="34508"/>
    <lineage>
        <taxon>Eukaryota</taxon>
        <taxon>Metazoa</taxon>
        <taxon>Ecdysozoa</taxon>
        <taxon>Nematoda</taxon>
        <taxon>Chromadorea</taxon>
        <taxon>Rhabditida</taxon>
        <taxon>Tylenchina</taxon>
        <taxon>Panagrolaimomorpha</taxon>
        <taxon>Strongyloidoidea</taxon>
        <taxon>Steinernematidae</taxon>
        <taxon>Steinernema</taxon>
    </lineage>
</organism>
<name>A0A4V6XVK3_STECR</name>
<feature type="compositionally biased region" description="Pro residues" evidence="2">
    <location>
        <begin position="733"/>
        <end position="742"/>
    </location>
</feature>
<reference evidence="3 4" key="2">
    <citation type="journal article" date="2019" name="G3 (Bethesda)">
        <title>Hybrid Assembly of the Genome of the Entomopathogenic Nematode Steinernema carpocapsae Identifies the X-Chromosome.</title>
        <authorList>
            <person name="Serra L."/>
            <person name="Macchietto M."/>
            <person name="Macias-Munoz A."/>
            <person name="McGill C.J."/>
            <person name="Rodriguez I.M."/>
            <person name="Rodriguez B."/>
            <person name="Murad R."/>
            <person name="Mortazavi A."/>
        </authorList>
    </citation>
    <scope>NUCLEOTIDE SEQUENCE [LARGE SCALE GENOMIC DNA]</scope>
    <source>
        <strain evidence="3 4">ALL</strain>
    </source>
</reference>
<proteinExistence type="predicted"/>
<dbReference type="InterPro" id="IPR000225">
    <property type="entry name" value="Armadillo"/>
</dbReference>
<dbReference type="PANTHER" id="PTHR45976">
    <property type="entry name" value="ARMADILLO SEGMENT POLARITY PROTEIN"/>
    <property type="match status" value="1"/>
</dbReference>
<keyword evidence="4" id="KW-1185">Reference proteome</keyword>
<comment type="caution">
    <text evidence="3">The sequence shown here is derived from an EMBL/GenBank/DDBJ whole genome shotgun (WGS) entry which is preliminary data.</text>
</comment>
<reference evidence="3 4" key="1">
    <citation type="journal article" date="2015" name="Genome Biol.">
        <title>Comparative genomics of Steinernema reveals deeply conserved gene regulatory networks.</title>
        <authorList>
            <person name="Dillman A.R."/>
            <person name="Macchietto M."/>
            <person name="Porter C.F."/>
            <person name="Rogers A."/>
            <person name="Williams B."/>
            <person name="Antoshechkin I."/>
            <person name="Lee M.M."/>
            <person name="Goodwin Z."/>
            <person name="Lu X."/>
            <person name="Lewis E.E."/>
            <person name="Goodrich-Blair H."/>
            <person name="Stock S.P."/>
            <person name="Adams B.J."/>
            <person name="Sternberg P.W."/>
            <person name="Mortazavi A."/>
        </authorList>
    </citation>
    <scope>NUCLEOTIDE SEQUENCE [LARGE SCALE GENOMIC DNA]</scope>
    <source>
        <strain evidence="3 4">ALL</strain>
    </source>
</reference>
<dbReference type="GO" id="GO:0045296">
    <property type="term" value="F:cadherin binding"/>
    <property type="evidence" value="ECO:0007669"/>
    <property type="project" value="InterPro"/>
</dbReference>
<keyword evidence="1" id="KW-0217">Developmental protein</keyword>
<feature type="region of interest" description="Disordered" evidence="2">
    <location>
        <begin position="824"/>
        <end position="864"/>
    </location>
</feature>
<feature type="compositionally biased region" description="Polar residues" evidence="2">
    <location>
        <begin position="691"/>
        <end position="721"/>
    </location>
</feature>
<evidence type="ECO:0008006" key="5">
    <source>
        <dbReference type="Google" id="ProtNLM"/>
    </source>
</evidence>
<evidence type="ECO:0000313" key="3">
    <source>
        <dbReference type="EMBL" id="TKR58265.1"/>
    </source>
</evidence>
<dbReference type="GO" id="GO:0007155">
    <property type="term" value="P:cell adhesion"/>
    <property type="evidence" value="ECO:0007669"/>
    <property type="project" value="InterPro"/>
</dbReference>
<feature type="compositionally biased region" description="Pro residues" evidence="2">
    <location>
        <begin position="1"/>
        <end position="12"/>
    </location>
</feature>
<dbReference type="EMBL" id="AZBU02000013">
    <property type="protein sequence ID" value="TKR58265.1"/>
    <property type="molecule type" value="Genomic_DNA"/>
</dbReference>
<dbReference type="Proteomes" id="UP000298663">
    <property type="component" value="Unassembled WGS sequence"/>
</dbReference>
<sequence>MNNRVPPHPGYPPANRSPEDYVSHPSPMGPPPNHYGGPTPPEFHPQRQWEAGYYASTSHQPVQPPQIAQMRSQQKVQMWQNSFITDSGVQTSNQSRATSMMSSLHARSHMSTSTVPGELPPELTEEQQMKFQNIHNTKHLEARDQLIPLLADDDDLVAEKAVLMVQHIAKKDTENLMGPAIVNRQVVESLKNLIRTKSGNEKIVRIVCCTLFHISSRDSGLEHITSTIPQAANFFADLVTQTRNGRDTSLFKYTLMTLHTIVSHRKFETRSLSEEKRIAVLETIVAWLDFDVNEKVLAIVVDTMKNLVRKNDSMKKRFVDLRGLQKIMRIITNSSYANLLQRAIQMVKSIAQVFPNDVVEAGAFSALPKHLSHPSQELVMTALECIRGISHVNAPNTSEILKNTVRLLGTADKRIELLCVGILSNMVANNQQNKELFAENNAIAALIHALHVANHNGPCESLAREEEIQERILATVQNLCSGHRHDKKIHAQIVQPEVLNLLLFKLTQMRPAILKQVLMILNKVLTNPSNVQYVVNCHLRSPQGPMFLVDQICHILKTACNQISTGEIEDVKVVDLIWLPLSVLQHMSVDRNLICSICACLRRPENSYTENNPVFLPIFALHTNDERVQRASLGLISLLVQHPEICQMLKMTPQFLEFVRRQCSGCVQALAAYATTIIKRLELGGDQTLLSQSPFSHQSPPVQPYSNHSSQPPSGYSTPPNRVSYPQPVTQFPQPPLPPPQPSYNHVPQYPEPHPPPPYGYHHQNQPMPMDSGYSNQPPPHMNRNNQYHEDMSNLSINDEPLANVFCPGSNDYGYNSYPNQQGYGNPSSHPQIMRCDYGSPADSSVPMGSPETDANDPCWMSPP</sequence>
<dbReference type="AlphaFoldDB" id="A0A4V6XVK3"/>
<dbReference type="Gene3D" id="1.25.10.10">
    <property type="entry name" value="Leucine-rich Repeat Variant"/>
    <property type="match status" value="1"/>
</dbReference>
<evidence type="ECO:0000256" key="2">
    <source>
        <dbReference type="SAM" id="MobiDB-lite"/>
    </source>
</evidence>
<feature type="compositionally biased region" description="Pro residues" evidence="2">
    <location>
        <begin position="750"/>
        <end position="759"/>
    </location>
</feature>
<dbReference type="InterPro" id="IPR016024">
    <property type="entry name" value="ARM-type_fold"/>
</dbReference>
<gene>
    <name evidence="3" type="ORF">L596_029732</name>
</gene>
<protein>
    <recommendedName>
        <fullName evidence="5">Armadillo repeat-containing domain-containing protein</fullName>
    </recommendedName>
</protein>
<dbReference type="STRING" id="34508.A0A4V6XVK3"/>
<dbReference type="SUPFAM" id="SSF48371">
    <property type="entry name" value="ARM repeat"/>
    <property type="match status" value="1"/>
</dbReference>
<dbReference type="SMART" id="SM00185">
    <property type="entry name" value="ARM"/>
    <property type="match status" value="5"/>
</dbReference>
<dbReference type="OrthoDB" id="195736at2759"/>
<feature type="region of interest" description="Disordered" evidence="2">
    <location>
        <begin position="691"/>
        <end position="779"/>
    </location>
</feature>
<evidence type="ECO:0000313" key="4">
    <source>
        <dbReference type="Proteomes" id="UP000298663"/>
    </source>
</evidence>
<accession>A0A4V6XVK3</accession>
<evidence type="ECO:0000256" key="1">
    <source>
        <dbReference type="ARBA" id="ARBA00022473"/>
    </source>
</evidence>
<dbReference type="InterPro" id="IPR013284">
    <property type="entry name" value="Beta-catenin"/>
</dbReference>
<dbReference type="InterPro" id="IPR011989">
    <property type="entry name" value="ARM-like"/>
</dbReference>
<feature type="region of interest" description="Disordered" evidence="2">
    <location>
        <begin position="1"/>
        <end position="46"/>
    </location>
</feature>
<feature type="compositionally biased region" description="Pro residues" evidence="2">
    <location>
        <begin position="27"/>
        <end position="43"/>
    </location>
</feature>